<protein>
    <submittedName>
        <fullName evidence="1">Uncharacterized protein</fullName>
    </submittedName>
</protein>
<dbReference type="EMBL" id="JAGRRH010000006">
    <property type="protein sequence ID" value="KAG7369431.1"/>
    <property type="molecule type" value="Genomic_DNA"/>
</dbReference>
<reference evidence="1" key="2">
    <citation type="submission" date="2021-04" db="EMBL/GenBank/DDBJ databases">
        <authorList>
            <person name="Podell S."/>
        </authorList>
    </citation>
    <scope>NUCLEOTIDE SEQUENCE</scope>
    <source>
        <strain evidence="1">Hildebrandi</strain>
    </source>
</reference>
<evidence type="ECO:0000313" key="1">
    <source>
        <dbReference type="EMBL" id="KAG7369431.1"/>
    </source>
</evidence>
<comment type="caution">
    <text evidence="1">The sequence shown here is derived from an EMBL/GenBank/DDBJ whole genome shotgun (WGS) entry which is preliminary data.</text>
</comment>
<sequence length="104" mass="11533">MATTSQQFKTSEYFIPHDRSTTIRLHPICTKSTFSIQQCFILKVNTPNLDKLLQSGAYFQTANGIYSMCCLFSSPGVPTVHDLTTKPPNSTLSNALSTILDGHY</sequence>
<keyword evidence="2" id="KW-1185">Reference proteome</keyword>
<evidence type="ECO:0000313" key="2">
    <source>
        <dbReference type="Proteomes" id="UP000693970"/>
    </source>
</evidence>
<reference evidence="1" key="1">
    <citation type="journal article" date="2021" name="Sci. Rep.">
        <title>Diploid genomic architecture of Nitzschia inconspicua, an elite biomass production diatom.</title>
        <authorList>
            <person name="Oliver A."/>
            <person name="Podell S."/>
            <person name="Pinowska A."/>
            <person name="Traller J.C."/>
            <person name="Smith S.R."/>
            <person name="McClure R."/>
            <person name="Beliaev A."/>
            <person name="Bohutskyi P."/>
            <person name="Hill E.A."/>
            <person name="Rabines A."/>
            <person name="Zheng H."/>
            <person name="Allen L.Z."/>
            <person name="Kuo A."/>
            <person name="Grigoriev I.V."/>
            <person name="Allen A.E."/>
            <person name="Hazlebeck D."/>
            <person name="Allen E.E."/>
        </authorList>
    </citation>
    <scope>NUCLEOTIDE SEQUENCE</scope>
    <source>
        <strain evidence="1">Hildebrandi</strain>
    </source>
</reference>
<proteinExistence type="predicted"/>
<gene>
    <name evidence="1" type="ORF">IV203_032174</name>
</gene>
<organism evidence="1 2">
    <name type="scientific">Nitzschia inconspicua</name>
    <dbReference type="NCBI Taxonomy" id="303405"/>
    <lineage>
        <taxon>Eukaryota</taxon>
        <taxon>Sar</taxon>
        <taxon>Stramenopiles</taxon>
        <taxon>Ochrophyta</taxon>
        <taxon>Bacillariophyta</taxon>
        <taxon>Bacillariophyceae</taxon>
        <taxon>Bacillariophycidae</taxon>
        <taxon>Bacillariales</taxon>
        <taxon>Bacillariaceae</taxon>
        <taxon>Nitzschia</taxon>
    </lineage>
</organism>
<name>A0A9K3Q3A6_9STRA</name>
<dbReference type="AlphaFoldDB" id="A0A9K3Q3A6"/>
<dbReference type="Proteomes" id="UP000693970">
    <property type="component" value="Unassembled WGS sequence"/>
</dbReference>
<accession>A0A9K3Q3A6</accession>